<evidence type="ECO:0000256" key="3">
    <source>
        <dbReference type="SAM" id="SignalP"/>
    </source>
</evidence>
<feature type="compositionally biased region" description="Polar residues" evidence="2">
    <location>
        <begin position="173"/>
        <end position="205"/>
    </location>
</feature>
<keyword evidence="1" id="KW-0175">Coiled coil</keyword>
<reference evidence="5 6" key="1">
    <citation type="submission" date="2019-02" db="EMBL/GenBank/DDBJ databases">
        <title>Deep-cultivation of Planctomycetes and their phenomic and genomic characterization uncovers novel biology.</title>
        <authorList>
            <person name="Wiegand S."/>
            <person name="Jogler M."/>
            <person name="Boedeker C."/>
            <person name="Pinto D."/>
            <person name="Vollmers J."/>
            <person name="Rivas-Marin E."/>
            <person name="Kohn T."/>
            <person name="Peeters S.H."/>
            <person name="Heuer A."/>
            <person name="Rast P."/>
            <person name="Oberbeckmann S."/>
            <person name="Bunk B."/>
            <person name="Jeske O."/>
            <person name="Meyerdierks A."/>
            <person name="Storesund J.E."/>
            <person name="Kallscheuer N."/>
            <person name="Luecker S."/>
            <person name="Lage O.M."/>
            <person name="Pohl T."/>
            <person name="Merkel B.J."/>
            <person name="Hornburger P."/>
            <person name="Mueller R.-W."/>
            <person name="Bruemmer F."/>
            <person name="Labrenz M."/>
            <person name="Spormann A.M."/>
            <person name="Op Den Camp H."/>
            <person name="Overmann J."/>
            <person name="Amann R."/>
            <person name="Jetten M.S.M."/>
            <person name="Mascher T."/>
            <person name="Medema M.H."/>
            <person name="Devos D.P."/>
            <person name="Kaster A.-K."/>
            <person name="Ovreas L."/>
            <person name="Rohde M."/>
            <person name="Galperin M.Y."/>
            <person name="Jogler C."/>
        </authorList>
    </citation>
    <scope>NUCLEOTIDE SEQUENCE [LARGE SCALE GENOMIC DNA]</scope>
    <source>
        <strain evidence="5 6">Pla108</strain>
    </source>
</reference>
<evidence type="ECO:0000256" key="2">
    <source>
        <dbReference type="SAM" id="MobiDB-lite"/>
    </source>
</evidence>
<gene>
    <name evidence="5" type="ORF">Pla108_34080</name>
</gene>
<comment type="caution">
    <text evidence="5">The sequence shown here is derived from an EMBL/GenBank/DDBJ whole genome shotgun (WGS) entry which is preliminary data.</text>
</comment>
<feature type="domain" description="DUF4142" evidence="4">
    <location>
        <begin position="215"/>
        <end position="287"/>
    </location>
</feature>
<feature type="compositionally biased region" description="Low complexity" evidence="2">
    <location>
        <begin position="160"/>
        <end position="172"/>
    </location>
</feature>
<dbReference type="Pfam" id="PF13628">
    <property type="entry name" value="DUF4142"/>
    <property type="match status" value="2"/>
</dbReference>
<dbReference type="AlphaFoldDB" id="A0A5C6A5P7"/>
<name>A0A5C6A5P7_9BACT</name>
<feature type="region of interest" description="Disordered" evidence="2">
    <location>
        <begin position="27"/>
        <end position="82"/>
    </location>
</feature>
<evidence type="ECO:0000256" key="1">
    <source>
        <dbReference type="SAM" id="Coils"/>
    </source>
</evidence>
<evidence type="ECO:0000259" key="4">
    <source>
        <dbReference type="Pfam" id="PF13628"/>
    </source>
</evidence>
<accession>A0A5C6A5P7</accession>
<sequence precursor="true">MTMRTFTATALAVALTTGLGVATAQDVGKADVSPQEDMSFDTRVGNEPESFNEGQRGATRPANRAQYQPAGQQPAGQLGAQGERYEARRVVNAGATQQGVTIQEALVKKLTKANDAEIELAKMAQEKTDNDEVRKLTKTIIEDHKALNESLQQVSKQQGNDRNSPNSNSNDRGQTNQNANQANRPQLGQNQGRPMTANGQPSETIPQQFCDIGEKACDNALKMTKDMLKDYDGQDFNMAYLGQQCVAHTMMLAELKAIQSEGPQELKSVAEKAITKVEKHLKTVKQLAKDLEDDREGSKNS</sequence>
<keyword evidence="6" id="KW-1185">Reference proteome</keyword>
<feature type="region of interest" description="Disordered" evidence="2">
    <location>
        <begin position="151"/>
        <end position="205"/>
    </location>
</feature>
<dbReference type="EMBL" id="SJPR01000005">
    <property type="protein sequence ID" value="TWT95264.1"/>
    <property type="molecule type" value="Genomic_DNA"/>
</dbReference>
<feature type="signal peptide" evidence="3">
    <location>
        <begin position="1"/>
        <end position="24"/>
    </location>
</feature>
<keyword evidence="3" id="KW-0732">Signal</keyword>
<evidence type="ECO:0000313" key="6">
    <source>
        <dbReference type="Proteomes" id="UP000317421"/>
    </source>
</evidence>
<dbReference type="RefSeq" id="WP_231934540.1">
    <property type="nucleotide sequence ID" value="NZ_SJPR01000005.1"/>
</dbReference>
<proteinExistence type="predicted"/>
<protein>
    <recommendedName>
        <fullName evidence="4">DUF4142 domain-containing protein</fullName>
    </recommendedName>
</protein>
<dbReference type="PANTHER" id="PTHR38593:SF1">
    <property type="entry name" value="BLR2558 PROTEIN"/>
    <property type="match status" value="1"/>
</dbReference>
<dbReference type="PANTHER" id="PTHR38593">
    <property type="entry name" value="BLR2558 PROTEIN"/>
    <property type="match status" value="1"/>
</dbReference>
<dbReference type="Gene3D" id="1.20.1260.10">
    <property type="match status" value="1"/>
</dbReference>
<dbReference type="InterPro" id="IPR012347">
    <property type="entry name" value="Ferritin-like"/>
</dbReference>
<evidence type="ECO:0000313" key="5">
    <source>
        <dbReference type="EMBL" id="TWT95264.1"/>
    </source>
</evidence>
<feature type="coiled-coil region" evidence="1">
    <location>
        <begin position="274"/>
        <end position="301"/>
    </location>
</feature>
<feature type="domain" description="DUF4142" evidence="4">
    <location>
        <begin position="104"/>
        <end position="169"/>
    </location>
</feature>
<dbReference type="InterPro" id="IPR025419">
    <property type="entry name" value="DUF4142"/>
</dbReference>
<feature type="chain" id="PRO_5023121444" description="DUF4142 domain-containing protein" evidence="3">
    <location>
        <begin position="25"/>
        <end position="301"/>
    </location>
</feature>
<feature type="compositionally biased region" description="Low complexity" evidence="2">
    <location>
        <begin position="65"/>
        <end position="82"/>
    </location>
</feature>
<organism evidence="5 6">
    <name type="scientific">Botrimarina colliarenosi</name>
    <dbReference type="NCBI Taxonomy" id="2528001"/>
    <lineage>
        <taxon>Bacteria</taxon>
        <taxon>Pseudomonadati</taxon>
        <taxon>Planctomycetota</taxon>
        <taxon>Planctomycetia</taxon>
        <taxon>Pirellulales</taxon>
        <taxon>Lacipirellulaceae</taxon>
        <taxon>Botrimarina</taxon>
    </lineage>
</organism>
<dbReference type="Proteomes" id="UP000317421">
    <property type="component" value="Unassembled WGS sequence"/>
</dbReference>